<dbReference type="PRINTS" id="PR00344">
    <property type="entry name" value="BCTRLSENSOR"/>
</dbReference>
<comment type="catalytic activity">
    <reaction evidence="1">
        <text>ATP + protein L-histidine = ADP + protein N-phospho-L-histidine.</text>
        <dbReference type="EC" id="2.7.13.3"/>
    </reaction>
</comment>
<keyword evidence="8" id="KW-1185">Reference proteome</keyword>
<comment type="caution">
    <text evidence="7">The sequence shown here is derived from an EMBL/GenBank/DDBJ whole genome shotgun (WGS) entry which is preliminary data.</text>
</comment>
<evidence type="ECO:0000313" key="7">
    <source>
        <dbReference type="EMBL" id="PVX31005.1"/>
    </source>
</evidence>
<dbReference type="AlphaFoldDB" id="A0A2U0SI37"/>
<name>A0A2U0SI37_9SPHN</name>
<dbReference type="InterPro" id="IPR005467">
    <property type="entry name" value="His_kinase_dom"/>
</dbReference>
<keyword evidence="3" id="KW-0808">Transferase</keyword>
<dbReference type="InterPro" id="IPR013656">
    <property type="entry name" value="PAS_4"/>
</dbReference>
<dbReference type="GO" id="GO:0000160">
    <property type="term" value="P:phosphorelay signal transduction system"/>
    <property type="evidence" value="ECO:0007669"/>
    <property type="project" value="UniProtKB-KW"/>
</dbReference>
<dbReference type="InterPro" id="IPR050736">
    <property type="entry name" value="Sensor_HK_Regulatory"/>
</dbReference>
<proteinExistence type="predicted"/>
<dbReference type="Pfam" id="PF08448">
    <property type="entry name" value="PAS_4"/>
    <property type="match status" value="1"/>
</dbReference>
<dbReference type="InterPro" id="IPR003594">
    <property type="entry name" value="HATPase_dom"/>
</dbReference>
<gene>
    <name evidence="7" type="ORF">DD559_18080</name>
</gene>
<dbReference type="SMART" id="SM00387">
    <property type="entry name" value="HATPase_c"/>
    <property type="match status" value="1"/>
</dbReference>
<dbReference type="InterPro" id="IPR036890">
    <property type="entry name" value="HATPase_C_sf"/>
</dbReference>
<dbReference type="CDD" id="cd00130">
    <property type="entry name" value="PAS"/>
    <property type="match status" value="1"/>
</dbReference>
<evidence type="ECO:0000256" key="1">
    <source>
        <dbReference type="ARBA" id="ARBA00000085"/>
    </source>
</evidence>
<sequence length="461" mass="48407">MPDEASPLAIARLDAAGRLIDAEPLLSALNSRAGGRIGAPLAVPGIAALASLSHRLGIHISRAVVAADGETELDLWVRAGPDRGGVRLEVSGWRPRAAWRPATDPDRERDFFRTYAELRWETDASLRLTFVSPDAGAHYGFDPRTMLGQPLTRLFALAQDMEGQLPILSAVSARARFDGQRAEVRGTGQWVQLEARPRSDPAGRFAGFVGAAHGAAGGAPAVARGTAAPASIPQLAFPPGFARRLERALQGPLARIIAAAEAIADAESDAPVHADYVGYAADIAGAGRHLLALVEDLADLQSAEQAALATASEAVDLADVARRAAALLAIRASDAGIAIAPPPAQAMLRVTGDFRRVLQVLVNLIGNAVRYSPSGGTVRITLEQEDGIGRVVIADQGKGIPARDHERIFEKFARLDPAEPGGSGLGLYIARRLARAMGGDLTVESAPAMGARFLLSLPLRD</sequence>
<organism evidence="7 8">
    <name type="scientific">Sphingomonas pokkalii</name>
    <dbReference type="NCBI Taxonomy" id="2175090"/>
    <lineage>
        <taxon>Bacteria</taxon>
        <taxon>Pseudomonadati</taxon>
        <taxon>Pseudomonadota</taxon>
        <taxon>Alphaproteobacteria</taxon>
        <taxon>Sphingomonadales</taxon>
        <taxon>Sphingomonadaceae</taxon>
        <taxon>Sphingomonas</taxon>
    </lineage>
</organism>
<dbReference type="InterPro" id="IPR035965">
    <property type="entry name" value="PAS-like_dom_sf"/>
</dbReference>
<evidence type="ECO:0000256" key="3">
    <source>
        <dbReference type="ARBA" id="ARBA00022679"/>
    </source>
</evidence>
<feature type="domain" description="Histidine kinase" evidence="6">
    <location>
        <begin position="244"/>
        <end position="461"/>
    </location>
</feature>
<dbReference type="InterPro" id="IPR004358">
    <property type="entry name" value="Sig_transdc_His_kin-like_C"/>
</dbReference>
<dbReference type="PANTHER" id="PTHR43711">
    <property type="entry name" value="TWO-COMPONENT HISTIDINE KINASE"/>
    <property type="match status" value="1"/>
</dbReference>
<evidence type="ECO:0000313" key="8">
    <source>
        <dbReference type="Proteomes" id="UP000245890"/>
    </source>
</evidence>
<keyword evidence="4 7" id="KW-0418">Kinase</keyword>
<evidence type="ECO:0000256" key="4">
    <source>
        <dbReference type="ARBA" id="ARBA00022777"/>
    </source>
</evidence>
<dbReference type="PANTHER" id="PTHR43711:SF26">
    <property type="entry name" value="SENSOR HISTIDINE KINASE RCSC"/>
    <property type="match status" value="1"/>
</dbReference>
<evidence type="ECO:0000259" key="6">
    <source>
        <dbReference type="PROSITE" id="PS50109"/>
    </source>
</evidence>
<dbReference type="SUPFAM" id="SSF55785">
    <property type="entry name" value="PYP-like sensor domain (PAS domain)"/>
    <property type="match status" value="1"/>
</dbReference>
<evidence type="ECO:0000256" key="2">
    <source>
        <dbReference type="ARBA" id="ARBA00012438"/>
    </source>
</evidence>
<dbReference type="CDD" id="cd00075">
    <property type="entry name" value="HATPase"/>
    <property type="match status" value="1"/>
</dbReference>
<protein>
    <recommendedName>
        <fullName evidence="2">histidine kinase</fullName>
        <ecNumber evidence="2">2.7.13.3</ecNumber>
    </recommendedName>
</protein>
<dbReference type="Proteomes" id="UP000245890">
    <property type="component" value="Unassembled WGS sequence"/>
</dbReference>
<dbReference type="RefSeq" id="WP_116470399.1">
    <property type="nucleotide sequence ID" value="NZ_QENQ01000001.1"/>
</dbReference>
<dbReference type="GO" id="GO:0004673">
    <property type="term" value="F:protein histidine kinase activity"/>
    <property type="evidence" value="ECO:0007669"/>
    <property type="project" value="UniProtKB-EC"/>
</dbReference>
<dbReference type="InterPro" id="IPR000014">
    <property type="entry name" value="PAS"/>
</dbReference>
<accession>A0A2U0SI37</accession>
<dbReference type="EMBL" id="QENQ01000001">
    <property type="protein sequence ID" value="PVX31005.1"/>
    <property type="molecule type" value="Genomic_DNA"/>
</dbReference>
<dbReference type="Gene3D" id="3.30.450.20">
    <property type="entry name" value="PAS domain"/>
    <property type="match status" value="1"/>
</dbReference>
<dbReference type="Gene3D" id="3.30.565.10">
    <property type="entry name" value="Histidine kinase-like ATPase, C-terminal domain"/>
    <property type="match status" value="1"/>
</dbReference>
<dbReference type="Pfam" id="PF02518">
    <property type="entry name" value="HATPase_c"/>
    <property type="match status" value="1"/>
</dbReference>
<dbReference type="EC" id="2.7.13.3" evidence="2"/>
<reference evidence="7 8" key="1">
    <citation type="submission" date="2018-05" db="EMBL/GenBank/DDBJ databases">
        <title>Description of Sphingomonas pokkalii sp nov, isolated from the rhizosphere of saline tolerant pokkali rice and its draft genome analysis.</title>
        <authorList>
            <person name="Menon R."/>
            <person name="Kumari S."/>
            <person name="Rameshkumar N."/>
        </authorList>
    </citation>
    <scope>NUCLEOTIDE SEQUENCE [LARGE SCALE GENOMIC DNA]</scope>
    <source>
        <strain evidence="7 8">L3B27</strain>
    </source>
</reference>
<dbReference type="OrthoDB" id="7933832at2"/>
<evidence type="ECO:0000256" key="5">
    <source>
        <dbReference type="ARBA" id="ARBA00023012"/>
    </source>
</evidence>
<dbReference type="SUPFAM" id="SSF55874">
    <property type="entry name" value="ATPase domain of HSP90 chaperone/DNA topoisomerase II/histidine kinase"/>
    <property type="match status" value="1"/>
</dbReference>
<dbReference type="PROSITE" id="PS50109">
    <property type="entry name" value="HIS_KIN"/>
    <property type="match status" value="1"/>
</dbReference>
<keyword evidence="5" id="KW-0902">Two-component regulatory system</keyword>